<accession>A0A7W5DR26</accession>
<dbReference type="RefSeq" id="WP_183413287.1">
    <property type="nucleotide sequence ID" value="NZ_JACHYB010000001.1"/>
</dbReference>
<evidence type="ECO:0000313" key="3">
    <source>
        <dbReference type="Proteomes" id="UP000544222"/>
    </source>
</evidence>
<organism evidence="2 3">
    <name type="scientific">Microbacter margulisiae</name>
    <dbReference type="NCBI Taxonomy" id="1350067"/>
    <lineage>
        <taxon>Bacteria</taxon>
        <taxon>Pseudomonadati</taxon>
        <taxon>Bacteroidota</taxon>
        <taxon>Bacteroidia</taxon>
        <taxon>Bacteroidales</taxon>
        <taxon>Porphyromonadaceae</taxon>
        <taxon>Microbacter</taxon>
    </lineage>
</organism>
<evidence type="ECO:0000259" key="1">
    <source>
        <dbReference type="Pfam" id="PF12705"/>
    </source>
</evidence>
<dbReference type="InterPro" id="IPR011335">
    <property type="entry name" value="Restrct_endonuc-II-like"/>
</dbReference>
<proteinExistence type="predicted"/>
<keyword evidence="2" id="KW-0269">Exonuclease</keyword>
<evidence type="ECO:0000313" key="2">
    <source>
        <dbReference type="EMBL" id="MBB3187525.1"/>
    </source>
</evidence>
<dbReference type="Pfam" id="PF12705">
    <property type="entry name" value="PDDEXK_1"/>
    <property type="match status" value="1"/>
</dbReference>
<dbReference type="InterPro" id="IPR038726">
    <property type="entry name" value="PDDEXK_AddAB-type"/>
</dbReference>
<dbReference type="AlphaFoldDB" id="A0A7W5DR26"/>
<name>A0A7W5DR26_9PORP</name>
<reference evidence="2 3" key="1">
    <citation type="submission" date="2020-08" db="EMBL/GenBank/DDBJ databases">
        <title>Genomic Encyclopedia of Type Strains, Phase IV (KMG-IV): sequencing the most valuable type-strain genomes for metagenomic binning, comparative biology and taxonomic classification.</title>
        <authorList>
            <person name="Goeker M."/>
        </authorList>
    </citation>
    <scope>NUCLEOTIDE SEQUENCE [LARGE SCALE GENOMIC DNA]</scope>
    <source>
        <strain evidence="2 3">DSM 27471</strain>
    </source>
</reference>
<dbReference type="SUPFAM" id="SSF52980">
    <property type="entry name" value="Restriction endonuclease-like"/>
    <property type="match status" value="1"/>
</dbReference>
<keyword evidence="2" id="KW-0540">Nuclease</keyword>
<dbReference type="Gene3D" id="3.90.320.10">
    <property type="match status" value="1"/>
</dbReference>
<dbReference type="EMBL" id="JACHYB010000001">
    <property type="protein sequence ID" value="MBB3187525.1"/>
    <property type="molecule type" value="Genomic_DNA"/>
</dbReference>
<gene>
    <name evidence="2" type="ORF">FHX64_001688</name>
</gene>
<dbReference type="Proteomes" id="UP000544222">
    <property type="component" value="Unassembled WGS sequence"/>
</dbReference>
<dbReference type="SUPFAM" id="SSF52540">
    <property type="entry name" value="P-loop containing nucleoside triphosphate hydrolases"/>
    <property type="match status" value="1"/>
</dbReference>
<dbReference type="GO" id="GO:0004527">
    <property type="term" value="F:exonuclease activity"/>
    <property type="evidence" value="ECO:0007669"/>
    <property type="project" value="UniProtKB-KW"/>
</dbReference>
<keyword evidence="3" id="KW-1185">Reference proteome</keyword>
<keyword evidence="2" id="KW-0378">Hydrolase</keyword>
<dbReference type="InterPro" id="IPR027417">
    <property type="entry name" value="P-loop_NTPase"/>
</dbReference>
<protein>
    <submittedName>
        <fullName evidence="2">CRISPR/Cas system-associated exonuclease Cas4 (RecB family)</fullName>
    </submittedName>
</protein>
<dbReference type="InterPro" id="IPR011604">
    <property type="entry name" value="PDDEXK-like_dom_sf"/>
</dbReference>
<comment type="caution">
    <text evidence="2">The sequence shown here is derived from an EMBL/GenBank/DDBJ whole genome shotgun (WGS) entry which is preliminary data.</text>
</comment>
<feature type="domain" description="PD-(D/E)XK endonuclease-like" evidence="1">
    <location>
        <begin position="664"/>
        <end position="955"/>
    </location>
</feature>
<sequence>MVFLEKIASVYYQYHAAELADVIFVFPNRRAGVFFQHYLKKMVDKPVFAPEAITVDELFSRLSSLQTADKTGLLFRLYSIYCKINDKAESFDHFVYWGEMLINDFDDVDKYLVDAKQLFTNVTELKEIDTLFGYLNENQIEAIRRFWSTFEPMQESSKQKDFRATWEVLYPLYETLRNELLQQNEGYQGMIFRDVAERIKNHESLDIEGKQIVFVGFNALTPAERALFRFFKYRGIADFYWDYDIPELKDRVNRGSDFIQENLLEFPSRYTLESDEPEERKISLAGIPSAVGQAKYVSRLLRDNYSCQDGEQPDDTLMQTVVLLPDENLLLPVVNSLPECVSTVNVTMGYPVAISSAAVFIDQLLLLQRNARVNGDNTLFYYRSVQQILHHPYLLFLMNDTVNELSQQILRYNKVFIDKQDLAENELLDAMFTFCRTPKETMAYLVAVVKLLLQAMQPAEDEPVERQMEQELLFSLYGMLNRAQGLFDQFAVEMTTETFRRLLKQLMDGLILPFEGEPLSGLQIMGLLETRALDFANVIVLSFNEGVFPTKQSALSFIPYHLRRGFGLPTGEHQDAVFAYHFYRLLHRAKTVHLLYDTRSDGMQSGEVSRYLYQLRYHYRLPIREAVASFSVTPRKSARIEVAKEGIIAEKLAKYIMPHEGKALSASSLNTYLECPLHFYFTTIEGLNEEKEVEETIEANTFGLLFHETMQELYKPFVGQMVTATAIDGVLKNVSAIDELIALKYTRLYLQKDTGIVHPEGQHLILATVIRHYVMQLLRHDRAYAPFEYVASEKAFHVSMPLSDGKRKVNLKGFIDRIDRKEGVLRILDYKSGSDQTTFSSIEKLFHTESVSKRSKAVFQVFFYAMAYLLQQNDATVVEPGIVLLSSLFKSDFVTHITRKENRQQKIVSDFATIQEEFASSLTQVLDEIFNPDIPFRQTDDPARCTYCPFTVICRKENEPIDSE</sequence>